<keyword evidence="4" id="KW-1185">Reference proteome</keyword>
<keyword evidence="2" id="KW-1133">Transmembrane helix</keyword>
<evidence type="ECO:0000256" key="1">
    <source>
        <dbReference type="SAM" id="MobiDB-lite"/>
    </source>
</evidence>
<name>A0A8H6S1B2_MYCCL</name>
<dbReference type="AlphaFoldDB" id="A0A8H6S1B2"/>
<feature type="compositionally biased region" description="Low complexity" evidence="1">
    <location>
        <begin position="469"/>
        <end position="483"/>
    </location>
</feature>
<feature type="compositionally biased region" description="Polar residues" evidence="1">
    <location>
        <begin position="493"/>
        <end position="504"/>
    </location>
</feature>
<keyword evidence="2" id="KW-0472">Membrane</keyword>
<proteinExistence type="predicted"/>
<evidence type="ECO:0008006" key="5">
    <source>
        <dbReference type="Google" id="ProtNLM"/>
    </source>
</evidence>
<evidence type="ECO:0000313" key="3">
    <source>
        <dbReference type="EMBL" id="KAF7289480.1"/>
    </source>
</evidence>
<gene>
    <name evidence="3" type="ORF">HMN09_01342000</name>
</gene>
<feature type="transmembrane region" description="Helical" evidence="2">
    <location>
        <begin position="12"/>
        <end position="34"/>
    </location>
</feature>
<comment type="caution">
    <text evidence="3">The sequence shown here is derived from an EMBL/GenBank/DDBJ whole genome shotgun (WGS) entry which is preliminary data.</text>
</comment>
<feature type="region of interest" description="Disordered" evidence="1">
    <location>
        <begin position="468"/>
        <end position="504"/>
    </location>
</feature>
<dbReference type="Proteomes" id="UP000613580">
    <property type="component" value="Unassembled WGS sequence"/>
</dbReference>
<sequence length="526" mass="56205">MLLYLDTTLGAAFIGVVVAAGLHGVSCVQAWWYYIHQNDRWPLKLLVAIVMISDTAHQALISHTGTSSVLFFAALDQYALPVYTYLVTNFDNPIQLGLIVWCVDRVLFCTSPRSLTSRVGTQELIGRGSFQRAFAAFFALWTVPTSTPIASRVSRRYLSKASLPSASGDVGCLLSCSLISDETCPVSNGNVWLTGAAASFSPCDFLSCLIVNSFFWCLANSVCSCPPASKSRSFSSSCPHEGCVLAYVALSLQMQTFEQLTHLKSLSVVVNALAAAGDVLIAATLCKLLHSSRTGFHRSDTMIRKLVDGVGGQHRSGYEPLRHRVPGFGMAWSSKLQPHFADGLSRSPSPAIPSSTSSSTSAWDGVIYCNSLLATLNARKMIRGAADGVHTTSENLSLSLREFQPKNTTLSISSKVSSPPSPALALLPSLTRSRHIQRPNTNISIKIDTTQEFNRDVDVDCCDDEKRSAGSAASSAGSAGSAGVRFAPPFAPQPQSSNTHRASVQSSVLSKGSCFAKSFPGDSNAV</sequence>
<accession>A0A8H6S1B2</accession>
<dbReference type="PANTHER" id="PTHR40465:SF1">
    <property type="entry name" value="DUF6534 DOMAIN-CONTAINING PROTEIN"/>
    <property type="match status" value="1"/>
</dbReference>
<dbReference type="EMBL" id="JACAZE010000029">
    <property type="protein sequence ID" value="KAF7289480.1"/>
    <property type="molecule type" value="Genomic_DNA"/>
</dbReference>
<reference evidence="3" key="1">
    <citation type="submission" date="2020-05" db="EMBL/GenBank/DDBJ databases">
        <title>Mycena genomes resolve the evolution of fungal bioluminescence.</title>
        <authorList>
            <person name="Tsai I.J."/>
        </authorList>
    </citation>
    <scope>NUCLEOTIDE SEQUENCE</scope>
    <source>
        <strain evidence="3">110903Hualien_Pintung</strain>
    </source>
</reference>
<dbReference type="PANTHER" id="PTHR40465">
    <property type="entry name" value="CHROMOSOME 1, WHOLE GENOME SHOTGUN SEQUENCE"/>
    <property type="match status" value="1"/>
</dbReference>
<evidence type="ECO:0000313" key="4">
    <source>
        <dbReference type="Proteomes" id="UP000613580"/>
    </source>
</evidence>
<organism evidence="3 4">
    <name type="scientific">Mycena chlorophos</name>
    <name type="common">Agaric fungus</name>
    <name type="synonym">Agaricus chlorophos</name>
    <dbReference type="NCBI Taxonomy" id="658473"/>
    <lineage>
        <taxon>Eukaryota</taxon>
        <taxon>Fungi</taxon>
        <taxon>Dikarya</taxon>
        <taxon>Basidiomycota</taxon>
        <taxon>Agaricomycotina</taxon>
        <taxon>Agaricomycetes</taxon>
        <taxon>Agaricomycetidae</taxon>
        <taxon>Agaricales</taxon>
        <taxon>Marasmiineae</taxon>
        <taxon>Mycenaceae</taxon>
        <taxon>Mycena</taxon>
    </lineage>
</organism>
<evidence type="ECO:0000256" key="2">
    <source>
        <dbReference type="SAM" id="Phobius"/>
    </source>
</evidence>
<keyword evidence="2" id="KW-0812">Transmembrane</keyword>
<protein>
    <recommendedName>
        <fullName evidence="5">Transmembrane protein</fullName>
    </recommendedName>
</protein>
<dbReference type="OrthoDB" id="3263055at2759"/>